<feature type="transmembrane region" description="Helical" evidence="17">
    <location>
        <begin position="265"/>
        <end position="289"/>
    </location>
</feature>
<organism evidence="20">
    <name type="scientific">Scolopendra dehaani</name>
    <name type="common">Thai centipede</name>
    <name type="synonym">Scolopendra subspinipes dehaani</name>
    <dbReference type="NCBI Taxonomy" id="2609776"/>
    <lineage>
        <taxon>Eukaryota</taxon>
        <taxon>Metazoa</taxon>
        <taxon>Ecdysozoa</taxon>
        <taxon>Arthropoda</taxon>
        <taxon>Myriapoda</taxon>
        <taxon>Chilopoda</taxon>
        <taxon>Pleurostigmophora</taxon>
        <taxon>Scolopendromorpha</taxon>
        <taxon>Scolopendridae</taxon>
        <taxon>Scolopendra</taxon>
    </lineage>
</organism>
<keyword evidence="13 17" id="KW-0830">Ubiquinone</keyword>
<keyword evidence="12 17" id="KW-0520">NAD</keyword>
<accession>A0A343JMK7</accession>
<feature type="transmembrane region" description="Helical" evidence="17">
    <location>
        <begin position="230"/>
        <end position="253"/>
    </location>
</feature>
<evidence type="ECO:0000256" key="8">
    <source>
        <dbReference type="ARBA" id="ARBA00022692"/>
    </source>
</evidence>
<evidence type="ECO:0000256" key="14">
    <source>
        <dbReference type="ARBA" id="ARBA00023128"/>
    </source>
</evidence>
<comment type="function">
    <text evidence="1">Core subunit of the mitochondrial membrane respiratory chain NADH dehydrogenase (Complex I) that is believed to belong to the minimal assembly required for catalysis. Complex I functions in the transfer of electrons from NADH to the respiratory chain. The immediate electron acceptor for the enzyme is believed to be ubiquinone.</text>
</comment>
<feature type="transmembrane region" description="Helical" evidence="17">
    <location>
        <begin position="104"/>
        <end position="126"/>
    </location>
</feature>
<dbReference type="PANTHER" id="PTHR43507">
    <property type="entry name" value="NADH-UBIQUINONE OXIDOREDUCTASE CHAIN 4"/>
    <property type="match status" value="1"/>
</dbReference>
<dbReference type="Pfam" id="PF00361">
    <property type="entry name" value="Proton_antipo_M"/>
    <property type="match status" value="1"/>
</dbReference>
<feature type="transmembrane region" description="Helical" evidence="17">
    <location>
        <begin position="172"/>
        <end position="197"/>
    </location>
</feature>
<keyword evidence="8 17" id="KW-0812">Transmembrane</keyword>
<dbReference type="PANTHER" id="PTHR43507:SF20">
    <property type="entry name" value="NADH-UBIQUINONE OXIDOREDUCTASE CHAIN 4"/>
    <property type="match status" value="1"/>
</dbReference>
<dbReference type="EMBL" id="KY947341">
    <property type="protein sequence ID" value="ASY97534.1"/>
    <property type="molecule type" value="Genomic_DNA"/>
</dbReference>
<feature type="transmembrane region" description="Helical" evidence="17">
    <location>
        <begin position="41"/>
        <end position="63"/>
    </location>
</feature>
<keyword evidence="6 17" id="KW-0813">Transport</keyword>
<evidence type="ECO:0000259" key="18">
    <source>
        <dbReference type="Pfam" id="PF00361"/>
    </source>
</evidence>
<dbReference type="GO" id="GO:0031966">
    <property type="term" value="C:mitochondrial membrane"/>
    <property type="evidence" value="ECO:0007669"/>
    <property type="project" value="UniProtKB-SubCell"/>
</dbReference>
<evidence type="ECO:0000256" key="2">
    <source>
        <dbReference type="ARBA" id="ARBA00004225"/>
    </source>
</evidence>
<name>A0A343JMK7_SCODE</name>
<gene>
    <name evidence="20" type="primary">ND4</name>
</gene>
<evidence type="ECO:0000256" key="15">
    <source>
        <dbReference type="ARBA" id="ARBA00023136"/>
    </source>
</evidence>
<dbReference type="GO" id="GO:0015990">
    <property type="term" value="P:electron transport coupled proton transport"/>
    <property type="evidence" value="ECO:0007669"/>
    <property type="project" value="TreeGrafter"/>
</dbReference>
<keyword evidence="10 17" id="KW-0249">Electron transport</keyword>
<evidence type="ECO:0000259" key="19">
    <source>
        <dbReference type="Pfam" id="PF01059"/>
    </source>
</evidence>
<sequence>MMGILGLMMIISFVMWPIIYVMVIFTSFFFFFFFFSELDEWFFSYIFFIDLLGWCMVILSLWIGGLMLIASYNVIVFFGGALFSYLLIILIFFLLLTFMVHDYMMFYIFFEGSLIPIFLLILGWGYQPERLQAGIYMLFYTLFGSLPLLLSFMNFDNLMMSMSYMLSDYNIVSFFIFFCTIFGFLIKMPMFMVHLWLPSAHVEAPISGSMMLAGVLLKLGGYGLMRTMKFFKLVLVNFSFCFISLSLFSFIYISLMCLRQYDLSALIAYSSVAHMSLVICGLMMCGVWGYSGSLIMMLGHGLCSSGLFCLANVVYERLGSRSIVINKGLLLLFPGMGLWWFLLCICNMAAPPSLNLVGELSLMMSIVGWEGCLGIILFLGSFFSGCYTIYMYSATQHGGGLYTYSLYDCKVREYLLMLLHWFPLNFMILKMDFFI</sequence>
<feature type="domain" description="NADH:quinone oxidoreductase/Mrp antiporter transmembrane" evidence="18">
    <location>
        <begin position="102"/>
        <end position="383"/>
    </location>
</feature>
<feature type="transmembrane region" description="Helical" evidence="17">
    <location>
        <begin position="295"/>
        <end position="315"/>
    </location>
</feature>
<dbReference type="AlphaFoldDB" id="A0A343JMK7"/>
<evidence type="ECO:0000256" key="4">
    <source>
        <dbReference type="ARBA" id="ARBA00012944"/>
    </source>
</evidence>
<proteinExistence type="inferred from homology"/>
<evidence type="ECO:0000313" key="20">
    <source>
        <dbReference type="EMBL" id="ASY97534.1"/>
    </source>
</evidence>
<geneLocation type="mitochondrion" evidence="20"/>
<keyword evidence="14 17" id="KW-0496">Mitochondrion</keyword>
<evidence type="ECO:0000256" key="7">
    <source>
        <dbReference type="ARBA" id="ARBA00022660"/>
    </source>
</evidence>
<dbReference type="InterPro" id="IPR001750">
    <property type="entry name" value="ND/Mrp_TM"/>
</dbReference>
<dbReference type="GO" id="GO:0042773">
    <property type="term" value="P:ATP synthesis coupled electron transport"/>
    <property type="evidence" value="ECO:0007669"/>
    <property type="project" value="InterPro"/>
</dbReference>
<dbReference type="GO" id="GO:0008137">
    <property type="term" value="F:NADH dehydrogenase (ubiquinone) activity"/>
    <property type="evidence" value="ECO:0007669"/>
    <property type="project" value="UniProtKB-UniRule"/>
</dbReference>
<comment type="similarity">
    <text evidence="3 17">Belongs to the complex I subunit 4 family.</text>
</comment>
<feature type="transmembrane region" description="Helical" evidence="17">
    <location>
        <begin position="362"/>
        <end position="390"/>
    </location>
</feature>
<evidence type="ECO:0000256" key="9">
    <source>
        <dbReference type="ARBA" id="ARBA00022967"/>
    </source>
</evidence>
<dbReference type="GO" id="GO:0003954">
    <property type="term" value="F:NADH dehydrogenase activity"/>
    <property type="evidence" value="ECO:0007669"/>
    <property type="project" value="TreeGrafter"/>
</dbReference>
<dbReference type="EC" id="7.1.1.2" evidence="4 17"/>
<feature type="transmembrane region" description="Helical" evidence="17">
    <location>
        <begin position="75"/>
        <end position="98"/>
    </location>
</feature>
<dbReference type="InterPro" id="IPR000260">
    <property type="entry name" value="NADH4_N"/>
</dbReference>
<dbReference type="Pfam" id="PF01059">
    <property type="entry name" value="Oxidored_q5_N"/>
    <property type="match status" value="1"/>
</dbReference>
<evidence type="ECO:0000256" key="10">
    <source>
        <dbReference type="ARBA" id="ARBA00022982"/>
    </source>
</evidence>
<keyword evidence="15 17" id="KW-0472">Membrane</keyword>
<keyword evidence="11 17" id="KW-1133">Transmembrane helix</keyword>
<dbReference type="GO" id="GO:0048039">
    <property type="term" value="F:ubiquinone binding"/>
    <property type="evidence" value="ECO:0007669"/>
    <property type="project" value="TreeGrafter"/>
</dbReference>
<evidence type="ECO:0000256" key="1">
    <source>
        <dbReference type="ARBA" id="ARBA00003257"/>
    </source>
</evidence>
<dbReference type="InterPro" id="IPR003918">
    <property type="entry name" value="NADH_UbQ_OxRdtase"/>
</dbReference>
<feature type="domain" description="NADH:ubiquinone oxidoreductase chain 4 N-terminal" evidence="19">
    <location>
        <begin position="4"/>
        <end position="97"/>
    </location>
</feature>
<feature type="transmembrane region" description="Helical" evidence="17">
    <location>
        <begin position="133"/>
        <end position="152"/>
    </location>
</feature>
<protein>
    <recommendedName>
        <fullName evidence="5 17">NADH-ubiquinone oxidoreductase chain 4</fullName>
        <ecNumber evidence="4 17">7.1.1.2</ecNumber>
    </recommendedName>
</protein>
<comment type="subcellular location">
    <subcellularLocation>
        <location evidence="2 17">Mitochondrion membrane</location>
        <topology evidence="2 17">Multi-pass membrane protein</topology>
    </subcellularLocation>
</comment>
<evidence type="ECO:0000256" key="13">
    <source>
        <dbReference type="ARBA" id="ARBA00023075"/>
    </source>
</evidence>
<keyword evidence="7 17" id="KW-0679">Respiratory chain</keyword>
<feature type="transmembrane region" description="Helical" evidence="17">
    <location>
        <begin position="7"/>
        <end position="35"/>
    </location>
</feature>
<comment type="catalytic activity">
    <reaction evidence="16 17">
        <text>a ubiquinone + NADH + 5 H(+)(in) = a ubiquinol + NAD(+) + 4 H(+)(out)</text>
        <dbReference type="Rhea" id="RHEA:29091"/>
        <dbReference type="Rhea" id="RHEA-COMP:9565"/>
        <dbReference type="Rhea" id="RHEA-COMP:9566"/>
        <dbReference type="ChEBI" id="CHEBI:15378"/>
        <dbReference type="ChEBI" id="CHEBI:16389"/>
        <dbReference type="ChEBI" id="CHEBI:17976"/>
        <dbReference type="ChEBI" id="CHEBI:57540"/>
        <dbReference type="ChEBI" id="CHEBI:57945"/>
        <dbReference type="EC" id="7.1.1.2"/>
    </reaction>
</comment>
<evidence type="ECO:0000256" key="17">
    <source>
        <dbReference type="RuleBase" id="RU003297"/>
    </source>
</evidence>
<evidence type="ECO:0000256" key="12">
    <source>
        <dbReference type="ARBA" id="ARBA00023027"/>
    </source>
</evidence>
<evidence type="ECO:0000256" key="6">
    <source>
        <dbReference type="ARBA" id="ARBA00022448"/>
    </source>
</evidence>
<evidence type="ECO:0000256" key="5">
    <source>
        <dbReference type="ARBA" id="ARBA00021006"/>
    </source>
</evidence>
<keyword evidence="9" id="KW-1278">Translocase</keyword>
<evidence type="ECO:0000256" key="11">
    <source>
        <dbReference type="ARBA" id="ARBA00022989"/>
    </source>
</evidence>
<comment type="function">
    <text evidence="17">Core subunit of the mitochondrial membrane respiratory chain NADH dehydrogenase (Complex I) which catalyzes electron transfer from NADH through the respiratory chain, using ubiquinone as an electron acceptor. Essential for the catalytic activity and assembly of complex I.</text>
</comment>
<evidence type="ECO:0000256" key="3">
    <source>
        <dbReference type="ARBA" id="ARBA00009025"/>
    </source>
</evidence>
<feature type="transmembrane region" description="Helical" evidence="17">
    <location>
        <begin position="327"/>
        <end position="350"/>
    </location>
</feature>
<dbReference type="PRINTS" id="PR01437">
    <property type="entry name" value="NUOXDRDTASE4"/>
</dbReference>
<evidence type="ECO:0000256" key="16">
    <source>
        <dbReference type="ARBA" id="ARBA00049551"/>
    </source>
</evidence>
<reference evidence="20" key="1">
    <citation type="submission" date="2017-04" db="EMBL/GenBank/DDBJ databases">
        <title>Scolopendra subspinipes dehaani.</title>
        <authorList>
            <person name="Qi Y."/>
            <person name="Tian X."/>
        </authorList>
    </citation>
    <scope>NUCLEOTIDE SEQUENCE</scope>
</reference>